<gene>
    <name evidence="3" type="ORF">PVAND_017518</name>
</gene>
<keyword evidence="1" id="KW-0175">Coiled coil</keyword>
<dbReference type="InterPro" id="IPR013087">
    <property type="entry name" value="Znf_C2H2_type"/>
</dbReference>
<evidence type="ECO:0000259" key="2">
    <source>
        <dbReference type="SMART" id="SM00355"/>
    </source>
</evidence>
<protein>
    <recommendedName>
        <fullName evidence="2">C2H2-type domain-containing protein</fullName>
    </recommendedName>
</protein>
<keyword evidence="4" id="KW-1185">Reference proteome</keyword>
<organism evidence="3 4">
    <name type="scientific">Polypedilum vanderplanki</name>
    <name type="common">Sleeping chironomid midge</name>
    <dbReference type="NCBI Taxonomy" id="319348"/>
    <lineage>
        <taxon>Eukaryota</taxon>
        <taxon>Metazoa</taxon>
        <taxon>Ecdysozoa</taxon>
        <taxon>Arthropoda</taxon>
        <taxon>Hexapoda</taxon>
        <taxon>Insecta</taxon>
        <taxon>Pterygota</taxon>
        <taxon>Neoptera</taxon>
        <taxon>Endopterygota</taxon>
        <taxon>Diptera</taxon>
        <taxon>Nematocera</taxon>
        <taxon>Chironomoidea</taxon>
        <taxon>Chironomidae</taxon>
        <taxon>Chironominae</taxon>
        <taxon>Polypedilum</taxon>
        <taxon>Polypedilum</taxon>
    </lineage>
</organism>
<feature type="domain" description="C2H2-type" evidence="2">
    <location>
        <begin position="187"/>
        <end position="212"/>
    </location>
</feature>
<evidence type="ECO:0000256" key="1">
    <source>
        <dbReference type="SAM" id="Coils"/>
    </source>
</evidence>
<feature type="domain" description="C2H2-type" evidence="2">
    <location>
        <begin position="158"/>
        <end position="182"/>
    </location>
</feature>
<evidence type="ECO:0000313" key="3">
    <source>
        <dbReference type="EMBL" id="KAG5669634.1"/>
    </source>
</evidence>
<comment type="caution">
    <text evidence="3">The sequence shown here is derived from an EMBL/GenBank/DDBJ whole genome shotgun (WGS) entry which is preliminary data.</text>
</comment>
<dbReference type="Proteomes" id="UP001107558">
    <property type="component" value="Chromosome 4"/>
</dbReference>
<evidence type="ECO:0000313" key="4">
    <source>
        <dbReference type="Proteomes" id="UP001107558"/>
    </source>
</evidence>
<dbReference type="AlphaFoldDB" id="A0A9J6BIU6"/>
<proteinExistence type="predicted"/>
<dbReference type="SMART" id="SM00355">
    <property type="entry name" value="ZnF_C2H2"/>
    <property type="match status" value="3"/>
</dbReference>
<dbReference type="EMBL" id="JADBJN010000004">
    <property type="protein sequence ID" value="KAG5669634.1"/>
    <property type="molecule type" value="Genomic_DNA"/>
</dbReference>
<name>A0A9J6BIU6_POLVA</name>
<feature type="coiled-coil region" evidence="1">
    <location>
        <begin position="9"/>
        <end position="64"/>
    </location>
</feature>
<feature type="domain" description="C2H2-type" evidence="2">
    <location>
        <begin position="114"/>
        <end position="134"/>
    </location>
</feature>
<reference evidence="3" key="1">
    <citation type="submission" date="2021-03" db="EMBL/GenBank/DDBJ databases">
        <title>Chromosome level genome of the anhydrobiotic midge Polypedilum vanderplanki.</title>
        <authorList>
            <person name="Yoshida Y."/>
            <person name="Kikawada T."/>
            <person name="Gusev O."/>
        </authorList>
    </citation>
    <scope>NUCLEOTIDE SEQUENCE</scope>
    <source>
        <strain evidence="3">NIAS01</strain>
        <tissue evidence="3">Whole body or cell culture</tissue>
    </source>
</reference>
<sequence length="238" mass="28268">MDIKPLHLIQQLKKEVESLKDKCNFYESKQQQDGLTIRKLEFELQQVQKINKELEKENLRLRLNGVAQNDQFDPVNLDSDEEEENEENMEVPQLIELPPNYVHQMQQRTSKNFHKCLTCGREYERSKCFFNHIQKCQQTPKVMSNNQINSTTNEATTYRCNEPNCIFSTTHIPSFKRHMHSHGKDEILCEFEGCSYTSKSYKRYQNHIRKNHGMVRSYNHDDTVSNVFNSRPQYFVPV</sequence>
<accession>A0A9J6BIU6</accession>